<dbReference type="EMBL" id="JZWV01001768">
    <property type="protein sequence ID" value="KJY16275.1"/>
    <property type="molecule type" value="Genomic_DNA"/>
</dbReference>
<evidence type="ECO:0000313" key="2">
    <source>
        <dbReference type="Proteomes" id="UP000033551"/>
    </source>
</evidence>
<evidence type="ECO:0000313" key="1">
    <source>
        <dbReference type="EMBL" id="KJY16275.1"/>
    </source>
</evidence>
<dbReference type="AlphaFoldDB" id="A0A0F4I2P3"/>
<keyword evidence="2" id="KW-1185">Reference proteome</keyword>
<feature type="non-terminal residue" evidence="1">
    <location>
        <position position="1"/>
    </location>
</feature>
<sequence length="162" mass="17489">AAKVRGWVPWVVAAALLVPAGVWSAWLRTPESRRDDVLAVAAAVREEGRPGDAVLFMPSRRREWLLSSPQLYGGLRDVALAASPAASHTLHGTELPPERVRQALLSSPRVLALMDPADQPLDPYPAEAEKRDTLTADFDRCSVTEVRGARVAVYARRGGGCG</sequence>
<protein>
    <submittedName>
        <fullName evidence="1">Uncharacterized protein</fullName>
    </submittedName>
</protein>
<organism evidence="1 2">
    <name type="scientific">Streptomyces katrae</name>
    <dbReference type="NCBI Taxonomy" id="68223"/>
    <lineage>
        <taxon>Bacteria</taxon>
        <taxon>Bacillati</taxon>
        <taxon>Actinomycetota</taxon>
        <taxon>Actinomycetes</taxon>
        <taxon>Kitasatosporales</taxon>
        <taxon>Streptomycetaceae</taxon>
        <taxon>Streptomyces</taxon>
    </lineage>
</organism>
<dbReference type="PATRIC" id="fig|68223.7.peg.6902"/>
<name>A0A0F4I2P3_9ACTN</name>
<reference evidence="1 2" key="1">
    <citation type="submission" date="2015-02" db="EMBL/GenBank/DDBJ databases">
        <authorList>
            <person name="Ju K.-S."/>
            <person name="Doroghazi J.R."/>
            <person name="Metcalf W."/>
        </authorList>
    </citation>
    <scope>NUCLEOTIDE SEQUENCE [LARGE SCALE GENOMIC DNA]</scope>
    <source>
        <strain evidence="1 2">NRRL ISP-5550</strain>
    </source>
</reference>
<gene>
    <name evidence="1" type="ORF">VR44_40525</name>
</gene>
<comment type="caution">
    <text evidence="1">The sequence shown here is derived from an EMBL/GenBank/DDBJ whole genome shotgun (WGS) entry which is preliminary data.</text>
</comment>
<accession>A0A0F4I2P3</accession>
<proteinExistence type="predicted"/>
<dbReference type="Proteomes" id="UP000033551">
    <property type="component" value="Unassembled WGS sequence"/>
</dbReference>